<keyword evidence="1" id="KW-0472">Membrane</keyword>
<evidence type="ECO:0000256" key="1">
    <source>
        <dbReference type="SAM" id="Phobius"/>
    </source>
</evidence>
<dbReference type="AlphaFoldDB" id="A0A6M2E6V9"/>
<protein>
    <submittedName>
        <fullName evidence="2">Uncharacterized protein</fullName>
    </submittedName>
</protein>
<proteinExistence type="predicted"/>
<evidence type="ECO:0000313" key="2">
    <source>
        <dbReference type="EMBL" id="NUU80621.1"/>
    </source>
</evidence>
<feature type="transmembrane region" description="Helical" evidence="1">
    <location>
        <begin position="21"/>
        <end position="41"/>
    </location>
</feature>
<sequence length="99" mass="11610">MNTKNQENITREKEKRKRKLLLEYFGVLPTSPCSAASLLTHDNSHGLLMQESWTRFLYYIMLRDISYVTFLDACIIREDRSSPCSRSADSETHHLVNTW</sequence>
<keyword evidence="1" id="KW-0812">Transmembrane</keyword>
<keyword evidence="1" id="KW-1133">Transmembrane helix</keyword>
<organism evidence="2">
    <name type="scientific">Populus davidiana</name>
    <dbReference type="NCBI Taxonomy" id="266767"/>
    <lineage>
        <taxon>Eukaryota</taxon>
        <taxon>Viridiplantae</taxon>
        <taxon>Streptophyta</taxon>
        <taxon>Embryophyta</taxon>
        <taxon>Tracheophyta</taxon>
        <taxon>Spermatophyta</taxon>
        <taxon>Magnoliopsida</taxon>
        <taxon>eudicotyledons</taxon>
        <taxon>Gunneridae</taxon>
        <taxon>Pentapetalae</taxon>
        <taxon>rosids</taxon>
        <taxon>fabids</taxon>
        <taxon>Malpighiales</taxon>
        <taxon>Salicaceae</taxon>
        <taxon>Saliceae</taxon>
        <taxon>Populus</taxon>
    </lineage>
</organism>
<accession>A0A6M2E6V9</accession>
<reference evidence="2" key="1">
    <citation type="submission" date="2020-03" db="EMBL/GenBank/DDBJ databases">
        <authorList>
            <person name="Zhang R."/>
        </authorList>
    </citation>
    <scope>NUCLEOTIDE SEQUENCE</scope>
</reference>
<name>A0A6M2E6V9_9ROSI</name>
<dbReference type="EMBL" id="GILB01000288">
    <property type="protein sequence ID" value="NUU80621.1"/>
    <property type="molecule type" value="Transcribed_RNA"/>
</dbReference>